<dbReference type="InterPro" id="IPR053013">
    <property type="entry name" value="LAT"/>
</dbReference>
<reference evidence="2" key="1">
    <citation type="submission" date="2022-07" db="EMBL/GenBank/DDBJ databases">
        <title>The genome of Lyophyllum shimeji provides insight into the initial evolution of ectomycorrhizal fungal genome.</title>
        <authorList>
            <person name="Kobayashi Y."/>
            <person name="Shibata T."/>
            <person name="Hirakawa H."/>
            <person name="Shigenobu S."/>
            <person name="Nishiyama T."/>
            <person name="Yamada A."/>
            <person name="Hasebe M."/>
            <person name="Kawaguchi M."/>
        </authorList>
    </citation>
    <scope>NUCLEOTIDE SEQUENCE</scope>
    <source>
        <strain evidence="2">AT787</strain>
    </source>
</reference>
<organism evidence="2 3">
    <name type="scientific">Lyophyllum shimeji</name>
    <name type="common">Hon-shimeji</name>
    <name type="synonym">Tricholoma shimeji</name>
    <dbReference type="NCBI Taxonomy" id="47721"/>
    <lineage>
        <taxon>Eukaryota</taxon>
        <taxon>Fungi</taxon>
        <taxon>Dikarya</taxon>
        <taxon>Basidiomycota</taxon>
        <taxon>Agaricomycotina</taxon>
        <taxon>Agaricomycetes</taxon>
        <taxon>Agaricomycetidae</taxon>
        <taxon>Agaricales</taxon>
        <taxon>Tricholomatineae</taxon>
        <taxon>Lyophyllaceae</taxon>
        <taxon>Lyophyllum</taxon>
    </lineage>
</organism>
<accession>A0A9P3UTA0</accession>
<protein>
    <submittedName>
        <fullName evidence="2">Expressed protein</fullName>
    </submittedName>
</protein>
<dbReference type="PANTHER" id="PTHR34815:SF2">
    <property type="entry name" value="N-ACETYLTRANSFERASE DOMAIN-CONTAINING PROTEIN"/>
    <property type="match status" value="1"/>
</dbReference>
<gene>
    <name evidence="2" type="ORF">LshimejAT787_1005510</name>
</gene>
<dbReference type="Pfam" id="PF22998">
    <property type="entry name" value="GNAT_LYC1-like"/>
    <property type="match status" value="1"/>
</dbReference>
<sequence>MTTTILSSLSLFPATPEQVIESRRRTAIAWGKDMTLEEYLHRDDVSDTQEHARDGKLITWVLAPRDDPTSLNFVSSCETFRREGLVWRRPPPPPDGEDSVPMPERVTCYGIASVFTPPSLRGNGYAAHMMRLLHWVLAETSWLPKVFSEEWGTPPARVAHAGDGWFSALWSDIGRDFYKRCGPTMDQEGWIVRSPASTVWNVSAEILLSEADPTNWTWLDEAGVLELWEKDADNVAHTLGLPDNYRVSLTFLPNKGVAAFQHQRNIHILNRLVPPIQYWGIMAKHDSQDAILDTFATWSFEVRLPGLKTLIITRLRSRPESFKSLMSTVMAVAKQQGMERVEVYSLPDELQSVAASMGGITFEREEHLPAFKWYGAEKSSEVAWLLNEKFCWC</sequence>
<dbReference type="EMBL" id="BRPK01000010">
    <property type="protein sequence ID" value="GLB41951.1"/>
    <property type="molecule type" value="Genomic_DNA"/>
</dbReference>
<evidence type="ECO:0000313" key="3">
    <source>
        <dbReference type="Proteomes" id="UP001063166"/>
    </source>
</evidence>
<dbReference type="Gene3D" id="3.40.630.30">
    <property type="match status" value="1"/>
</dbReference>
<dbReference type="AlphaFoldDB" id="A0A9P3UTA0"/>
<proteinExistence type="predicted"/>
<dbReference type="PANTHER" id="PTHR34815">
    <property type="entry name" value="LYSINE ACETYLTRANSFERASE"/>
    <property type="match status" value="1"/>
</dbReference>
<comment type="caution">
    <text evidence="2">The sequence shown here is derived from an EMBL/GenBank/DDBJ whole genome shotgun (WGS) entry which is preliminary data.</text>
</comment>
<dbReference type="OrthoDB" id="2020070at2759"/>
<dbReference type="InterPro" id="IPR055100">
    <property type="entry name" value="GNAT_LYC1-like"/>
</dbReference>
<evidence type="ECO:0000313" key="2">
    <source>
        <dbReference type="EMBL" id="GLB41951.1"/>
    </source>
</evidence>
<dbReference type="Proteomes" id="UP001063166">
    <property type="component" value="Unassembled WGS sequence"/>
</dbReference>
<evidence type="ECO:0000259" key="1">
    <source>
        <dbReference type="Pfam" id="PF22998"/>
    </source>
</evidence>
<keyword evidence="3" id="KW-1185">Reference proteome</keyword>
<name>A0A9P3UTA0_LYOSH</name>
<feature type="domain" description="LYC1 C-terminal" evidence="1">
    <location>
        <begin position="210"/>
        <end position="393"/>
    </location>
</feature>